<dbReference type="Proteomes" id="UP001212997">
    <property type="component" value="Unassembled WGS sequence"/>
</dbReference>
<dbReference type="EMBL" id="JANAWD010001602">
    <property type="protein sequence ID" value="KAJ3473036.1"/>
    <property type="molecule type" value="Genomic_DNA"/>
</dbReference>
<feature type="region of interest" description="Disordered" evidence="1">
    <location>
        <begin position="164"/>
        <end position="195"/>
    </location>
</feature>
<feature type="compositionally biased region" description="Polar residues" evidence="1">
    <location>
        <begin position="1"/>
        <end position="10"/>
    </location>
</feature>
<evidence type="ECO:0000313" key="3">
    <source>
        <dbReference type="Proteomes" id="UP001212997"/>
    </source>
</evidence>
<gene>
    <name evidence="2" type="ORF">NLI96_g13162</name>
</gene>
<accession>A0AAD5UNM0</accession>
<feature type="region of interest" description="Disordered" evidence="1">
    <location>
        <begin position="1"/>
        <end position="46"/>
    </location>
</feature>
<proteinExistence type="predicted"/>
<dbReference type="AlphaFoldDB" id="A0AAD5UNM0"/>
<reference evidence="2" key="1">
    <citation type="submission" date="2022-07" db="EMBL/GenBank/DDBJ databases">
        <title>Genome Sequence of Physisporinus lineatus.</title>
        <authorList>
            <person name="Buettner E."/>
        </authorList>
    </citation>
    <scope>NUCLEOTIDE SEQUENCE</scope>
    <source>
        <strain evidence="2">VT162</strain>
    </source>
</reference>
<protein>
    <submittedName>
        <fullName evidence="2">Uncharacterized protein</fullName>
    </submittedName>
</protein>
<evidence type="ECO:0000256" key="1">
    <source>
        <dbReference type="SAM" id="MobiDB-lite"/>
    </source>
</evidence>
<comment type="caution">
    <text evidence="2">The sequence shown here is derived from an EMBL/GenBank/DDBJ whole genome shotgun (WGS) entry which is preliminary data.</text>
</comment>
<sequence>MERPTRSSTPKIKREGDQQFELSQRSPELEELPEISSISRRNQGIDHPLLVKSRDVWLTPEPQTPSEMRRQRLEDSRIQFAQLFDGARQVAEEFTRVGQELIANHRYSVNEQAILAQSRDRAASAIAEANRMANLYSQASRAFNRDYQPTVSVDGSNPLIQVKPESADSSSTVRRVDYMSTPTSQRQRRQETEEELRDLALGQVPHRGRDHTRQYIDPRSIAGIRTSQSDSAIDNITDKGITTV</sequence>
<organism evidence="2 3">
    <name type="scientific">Meripilus lineatus</name>
    <dbReference type="NCBI Taxonomy" id="2056292"/>
    <lineage>
        <taxon>Eukaryota</taxon>
        <taxon>Fungi</taxon>
        <taxon>Dikarya</taxon>
        <taxon>Basidiomycota</taxon>
        <taxon>Agaricomycotina</taxon>
        <taxon>Agaricomycetes</taxon>
        <taxon>Polyporales</taxon>
        <taxon>Meripilaceae</taxon>
        <taxon>Meripilus</taxon>
    </lineage>
</organism>
<name>A0AAD5UNM0_9APHY</name>
<evidence type="ECO:0000313" key="2">
    <source>
        <dbReference type="EMBL" id="KAJ3473036.1"/>
    </source>
</evidence>
<keyword evidence="3" id="KW-1185">Reference proteome</keyword>